<feature type="region of interest" description="Disordered" evidence="1">
    <location>
        <begin position="1"/>
        <end position="44"/>
    </location>
</feature>
<evidence type="ECO:0000256" key="1">
    <source>
        <dbReference type="SAM" id="MobiDB-lite"/>
    </source>
</evidence>
<proteinExistence type="predicted"/>
<sequence length="181" mass="20225">MVDSAESIQEPKPGEAISPEISSTPKRENPREVNPGSEESVLKSLGTPIPAWTDEMHNMYLSSMESSFVDQLYNDESRPNDVLGCPTIVTRNPTTNDLGLGSDCLFSCQTVPTTHTLTKMDNASQEEEAKLAVKMGKKMIWILSLHSSEQPKFVHMYEEVVDGGSLDRSFLHVQIKTSHWW</sequence>
<gene>
    <name evidence="2" type="ORF">B296_00034835</name>
</gene>
<organism evidence="2 3">
    <name type="scientific">Ensete ventricosum</name>
    <name type="common">Abyssinian banana</name>
    <name type="synonym">Musa ensete</name>
    <dbReference type="NCBI Taxonomy" id="4639"/>
    <lineage>
        <taxon>Eukaryota</taxon>
        <taxon>Viridiplantae</taxon>
        <taxon>Streptophyta</taxon>
        <taxon>Embryophyta</taxon>
        <taxon>Tracheophyta</taxon>
        <taxon>Spermatophyta</taxon>
        <taxon>Magnoliopsida</taxon>
        <taxon>Liliopsida</taxon>
        <taxon>Zingiberales</taxon>
        <taxon>Musaceae</taxon>
        <taxon>Ensete</taxon>
    </lineage>
</organism>
<dbReference type="PANTHER" id="PTHR33676">
    <property type="entry name" value="COLD REGULATED PROTEIN 27"/>
    <property type="match status" value="1"/>
</dbReference>
<evidence type="ECO:0000313" key="3">
    <source>
        <dbReference type="Proteomes" id="UP000287651"/>
    </source>
</evidence>
<dbReference type="EMBL" id="AMZH03006438">
    <property type="protein sequence ID" value="RRT63840.1"/>
    <property type="molecule type" value="Genomic_DNA"/>
</dbReference>
<evidence type="ECO:0000313" key="2">
    <source>
        <dbReference type="EMBL" id="RRT63840.1"/>
    </source>
</evidence>
<dbReference type="Proteomes" id="UP000287651">
    <property type="component" value="Unassembled WGS sequence"/>
</dbReference>
<reference evidence="2 3" key="1">
    <citation type="journal article" date="2014" name="Agronomy (Basel)">
        <title>A Draft Genome Sequence for Ensete ventricosum, the Drought-Tolerant Tree Against Hunger.</title>
        <authorList>
            <person name="Harrison J."/>
            <person name="Moore K.A."/>
            <person name="Paszkiewicz K."/>
            <person name="Jones T."/>
            <person name="Grant M."/>
            <person name="Ambacheew D."/>
            <person name="Muzemil S."/>
            <person name="Studholme D.J."/>
        </authorList>
    </citation>
    <scope>NUCLEOTIDE SEQUENCE [LARGE SCALE GENOMIC DNA]</scope>
</reference>
<accession>A0A426ZIP8</accession>
<dbReference type="AlphaFoldDB" id="A0A426ZIP8"/>
<comment type="caution">
    <text evidence="2">The sequence shown here is derived from an EMBL/GenBank/DDBJ whole genome shotgun (WGS) entry which is preliminary data.</text>
</comment>
<name>A0A426ZIP8_ENSVE</name>
<dbReference type="PANTHER" id="PTHR33676:SF3">
    <property type="entry name" value="COLD-REGULATED PROTEIN 27"/>
    <property type="match status" value="1"/>
</dbReference>
<protein>
    <submittedName>
        <fullName evidence="2">Uncharacterized protein</fullName>
    </submittedName>
</protein>
<dbReference type="InterPro" id="IPR044678">
    <property type="entry name" value="COR27/28"/>
</dbReference>
<dbReference type="GO" id="GO:0009409">
    <property type="term" value="P:response to cold"/>
    <property type="evidence" value="ECO:0007669"/>
    <property type="project" value="InterPro"/>
</dbReference>
<dbReference type="GO" id="GO:0042752">
    <property type="term" value="P:regulation of circadian rhythm"/>
    <property type="evidence" value="ECO:0007669"/>
    <property type="project" value="InterPro"/>
</dbReference>